<dbReference type="OrthoDB" id="9793050at2"/>
<dbReference type="InterPro" id="IPR000683">
    <property type="entry name" value="Gfo/Idh/MocA-like_OxRdtase_N"/>
</dbReference>
<dbReference type="Pfam" id="PF22725">
    <property type="entry name" value="GFO_IDH_MocA_C3"/>
    <property type="match status" value="1"/>
</dbReference>
<dbReference type="SUPFAM" id="SSF51735">
    <property type="entry name" value="NAD(P)-binding Rossmann-fold domains"/>
    <property type="match status" value="1"/>
</dbReference>
<feature type="domain" description="Gfo/Idh/MocA-like oxidoreductase N-terminal" evidence="3">
    <location>
        <begin position="4"/>
        <end position="127"/>
    </location>
</feature>
<gene>
    <name evidence="5" type="primary">gfo_1</name>
    <name evidence="5" type="ORF">WG78_11205</name>
</gene>
<dbReference type="Proteomes" id="UP000037939">
    <property type="component" value="Unassembled WGS sequence"/>
</dbReference>
<feature type="domain" description="GFO/IDH/MocA-like oxidoreductase" evidence="4">
    <location>
        <begin position="138"/>
        <end position="254"/>
    </location>
</feature>
<evidence type="ECO:0000259" key="3">
    <source>
        <dbReference type="Pfam" id="PF01408"/>
    </source>
</evidence>
<comment type="caution">
    <text evidence="5">The sequence shown here is derived from an EMBL/GenBank/DDBJ whole genome shotgun (WGS) entry which is preliminary data.</text>
</comment>
<accession>A0A0N0GNP9</accession>
<dbReference type="AlphaFoldDB" id="A0A0N0GNP9"/>
<evidence type="ECO:0000313" key="6">
    <source>
        <dbReference type="Proteomes" id="UP000037939"/>
    </source>
</evidence>
<dbReference type="Pfam" id="PF01408">
    <property type="entry name" value="GFO_IDH_MocA"/>
    <property type="match status" value="1"/>
</dbReference>
<organism evidence="5 6">
    <name type="scientific">Amantichitinum ursilacus</name>
    <dbReference type="NCBI Taxonomy" id="857265"/>
    <lineage>
        <taxon>Bacteria</taxon>
        <taxon>Pseudomonadati</taxon>
        <taxon>Pseudomonadota</taxon>
        <taxon>Betaproteobacteria</taxon>
        <taxon>Neisseriales</taxon>
        <taxon>Chitinibacteraceae</taxon>
        <taxon>Amantichitinum</taxon>
    </lineage>
</organism>
<evidence type="ECO:0000256" key="2">
    <source>
        <dbReference type="ARBA" id="ARBA00023002"/>
    </source>
</evidence>
<sequence length="366" mass="39869">MDQVRYGVVGCGWISQQYFLPGVANTGNSSVGALVSDDEAKLRQLGDRYHVPAEARYGYEQFEQMLDADVVDALYIATPNWKHLEFAVTALERGIPVLLEKPAAVSVAECQAMIEAAERGNAPLMLAYRLHFEPATLAAVAAVREGKLGDVRLFTSTFGQPVDPANHRAHSGFWAGPVADMGPYPINAARMLFGAEPIEVHATGTRRAELEFDFHDTVAVTLRFPGERLAQFVVSYAGSAGVNTYRIVGTQGDLRVEPCFDLSVDYHHYLTIDGESSHQTFMQTDHFGGETQYFSECVIQGKKPEPDGLEGLADVRIIAAIETALTTGQPQLLEPFDRGQQVDPANARHLSPVELPPLVDAATPQG</sequence>
<dbReference type="EC" id="1.1.99.28" evidence="5"/>
<dbReference type="GO" id="GO:0000166">
    <property type="term" value="F:nucleotide binding"/>
    <property type="evidence" value="ECO:0007669"/>
    <property type="project" value="InterPro"/>
</dbReference>
<dbReference type="RefSeq" id="WP_152969157.1">
    <property type="nucleotide sequence ID" value="NZ_LAQT01000008.1"/>
</dbReference>
<name>A0A0N0GNP9_9NEIS</name>
<dbReference type="Gene3D" id="3.40.50.720">
    <property type="entry name" value="NAD(P)-binding Rossmann-like Domain"/>
    <property type="match status" value="1"/>
</dbReference>
<dbReference type="GO" id="GO:0047061">
    <property type="term" value="F:glucose-fructose oxidoreductase activity"/>
    <property type="evidence" value="ECO:0007669"/>
    <property type="project" value="UniProtKB-EC"/>
</dbReference>
<dbReference type="STRING" id="857265.WG78_11205"/>
<dbReference type="InterPro" id="IPR036291">
    <property type="entry name" value="NAD(P)-bd_dom_sf"/>
</dbReference>
<evidence type="ECO:0000256" key="1">
    <source>
        <dbReference type="ARBA" id="ARBA00010928"/>
    </source>
</evidence>
<dbReference type="SUPFAM" id="SSF55347">
    <property type="entry name" value="Glyceraldehyde-3-phosphate dehydrogenase-like, C-terminal domain"/>
    <property type="match status" value="1"/>
</dbReference>
<reference evidence="5 6" key="1">
    <citation type="submission" date="2015-07" db="EMBL/GenBank/DDBJ databases">
        <title>Draft genome sequence of the Amantichitinum ursilacus IGB-41, a new chitin-degrading bacterium.</title>
        <authorList>
            <person name="Kirstahler P."/>
            <person name="Guenther M."/>
            <person name="Grumaz C."/>
            <person name="Rupp S."/>
            <person name="Zibek S."/>
            <person name="Sohn K."/>
        </authorList>
    </citation>
    <scope>NUCLEOTIDE SEQUENCE [LARGE SCALE GENOMIC DNA]</scope>
    <source>
        <strain evidence="5 6">IGB-41</strain>
    </source>
</reference>
<protein>
    <submittedName>
        <fullName evidence="5">Glucose--fructose oxidoreductase</fullName>
        <ecNumber evidence="5">1.1.99.28</ecNumber>
    </submittedName>
</protein>
<dbReference type="PANTHER" id="PTHR22604:SF105">
    <property type="entry name" value="TRANS-1,2-DIHYDROBENZENE-1,2-DIOL DEHYDROGENASE"/>
    <property type="match status" value="1"/>
</dbReference>
<evidence type="ECO:0000259" key="4">
    <source>
        <dbReference type="Pfam" id="PF22725"/>
    </source>
</evidence>
<dbReference type="InterPro" id="IPR008354">
    <property type="entry name" value="Glc-Fru_OxRdtase_bac"/>
</dbReference>
<dbReference type="PATRIC" id="fig|857265.3.peg.2301"/>
<dbReference type="InterPro" id="IPR050984">
    <property type="entry name" value="Gfo/Idh/MocA_domain"/>
</dbReference>
<dbReference type="Gene3D" id="3.30.360.10">
    <property type="entry name" value="Dihydrodipicolinate Reductase, domain 2"/>
    <property type="match status" value="1"/>
</dbReference>
<dbReference type="PANTHER" id="PTHR22604">
    <property type="entry name" value="OXIDOREDUCTASES"/>
    <property type="match status" value="1"/>
</dbReference>
<keyword evidence="2 5" id="KW-0560">Oxidoreductase</keyword>
<dbReference type="InterPro" id="IPR055170">
    <property type="entry name" value="GFO_IDH_MocA-like_dom"/>
</dbReference>
<evidence type="ECO:0000313" key="5">
    <source>
        <dbReference type="EMBL" id="KPC53054.1"/>
    </source>
</evidence>
<comment type="similarity">
    <text evidence="1">Belongs to the Gfo/Idh/MocA family.</text>
</comment>
<proteinExistence type="inferred from homology"/>
<dbReference type="PRINTS" id="PR01775">
    <property type="entry name" value="GLFROXRDTASE"/>
</dbReference>
<keyword evidence="6" id="KW-1185">Reference proteome</keyword>
<dbReference type="EMBL" id="LAQT01000008">
    <property type="protein sequence ID" value="KPC53054.1"/>
    <property type="molecule type" value="Genomic_DNA"/>
</dbReference>